<keyword evidence="2" id="KW-1185">Reference proteome</keyword>
<sequence length="271" mass="31936">MYPPKGVDLAYQRSGFFHPINTLKGHQLTRIHPKDHYHHFGMWNPWTKTLFEGDTLDFWNIKEKQATVRHAGFKKIKTTKEYVEYKALHEHLVLKNNKNKIALNEIQTVRVYNPNENYYVIDLQFDYSCATKSEFKILAYRYQGLGWRGTEAWNDENSNVITSEGKTRKDADNTTARWMMYQGELKNEYGGIIMLSHTQNYNHPEPIRVWPIGNHGGSTFVNFNPTKYKDWLFKPGKTYTLKYRLIVFDEKKSSAQAESFWGKYVKNSKSN</sequence>
<dbReference type="EMBL" id="FPKV01000002">
    <property type="protein sequence ID" value="SFZ91655.1"/>
    <property type="molecule type" value="Genomic_DNA"/>
</dbReference>
<reference evidence="1 2" key="1">
    <citation type="submission" date="2016-10" db="EMBL/GenBank/DDBJ databases">
        <authorList>
            <person name="de Groot N.N."/>
        </authorList>
    </citation>
    <scope>NUCLEOTIDE SEQUENCE [LARGE SCALE GENOMIC DNA]</scope>
    <source>
        <strain evidence="1 2">DSM 18180</strain>
    </source>
</reference>
<accession>A0A1K2IGZ3</accession>
<dbReference type="AlphaFoldDB" id="A0A1K2IGZ3"/>
<gene>
    <name evidence="1" type="ORF">SAMN05428642_102193</name>
</gene>
<dbReference type="InterPro" id="IPR029475">
    <property type="entry name" value="DUF6807"/>
</dbReference>
<dbReference type="OrthoDB" id="2540540at2"/>
<evidence type="ECO:0000313" key="2">
    <source>
        <dbReference type="Proteomes" id="UP000182544"/>
    </source>
</evidence>
<organism evidence="1 2">
    <name type="scientific">Flaviramulus basaltis</name>
    <dbReference type="NCBI Taxonomy" id="369401"/>
    <lineage>
        <taxon>Bacteria</taxon>
        <taxon>Pseudomonadati</taxon>
        <taxon>Bacteroidota</taxon>
        <taxon>Flavobacteriia</taxon>
        <taxon>Flavobacteriales</taxon>
        <taxon>Flavobacteriaceae</taxon>
        <taxon>Flaviramulus</taxon>
    </lineage>
</organism>
<name>A0A1K2IGZ3_9FLAO</name>
<dbReference type="Pfam" id="PF14100">
    <property type="entry name" value="DUF6807"/>
    <property type="match status" value="1"/>
</dbReference>
<protein>
    <submittedName>
        <fullName evidence="1">Methane oxygenase PmoA</fullName>
    </submittedName>
</protein>
<dbReference type="Proteomes" id="UP000182544">
    <property type="component" value="Unassembled WGS sequence"/>
</dbReference>
<dbReference type="STRING" id="369401.SAMN05428642_102193"/>
<proteinExistence type="predicted"/>
<evidence type="ECO:0000313" key="1">
    <source>
        <dbReference type="EMBL" id="SFZ91655.1"/>
    </source>
</evidence>